<sequence length="265" mass="29566">MSRNPSSVNAIAKTPEASAKAQPAQAQDEDRHHVTSLYYDCNHIQRNPANTLFCLPPTSCTNSSVGSFSRNVNIEAYSRGRIVHGYDAATTNTSATRPTAHKYLAAVDTNGAPYGYSAHLHLQACRWVFLLCICIFIDSDYECEIPSPPTPPAFDPCHKSQRCDSYNELTHLVHSSTVKLSPECDFTGEENLPSRFLQKIEKNTAAKAGKSVLTFVTLLLLRLDEWHYKRQRELCDELESIVYFNTDYGLDVFLGLELNKGKEAG</sequence>
<organism evidence="2 3">
    <name type="scientific">Agrocybe chaxingu</name>
    <dbReference type="NCBI Taxonomy" id="84603"/>
    <lineage>
        <taxon>Eukaryota</taxon>
        <taxon>Fungi</taxon>
        <taxon>Dikarya</taxon>
        <taxon>Basidiomycota</taxon>
        <taxon>Agaricomycotina</taxon>
        <taxon>Agaricomycetes</taxon>
        <taxon>Agaricomycetidae</taxon>
        <taxon>Agaricales</taxon>
        <taxon>Agaricineae</taxon>
        <taxon>Strophariaceae</taxon>
        <taxon>Agrocybe</taxon>
    </lineage>
</organism>
<proteinExistence type="predicted"/>
<evidence type="ECO:0000256" key="1">
    <source>
        <dbReference type="SAM" id="MobiDB-lite"/>
    </source>
</evidence>
<reference evidence="2" key="1">
    <citation type="submission" date="2022-07" db="EMBL/GenBank/DDBJ databases">
        <title>Genome Sequence of Agrocybe chaxingu.</title>
        <authorList>
            <person name="Buettner E."/>
        </authorList>
    </citation>
    <scope>NUCLEOTIDE SEQUENCE</scope>
    <source>
        <strain evidence="2">MP-N11</strain>
    </source>
</reference>
<dbReference type="Proteomes" id="UP001148786">
    <property type="component" value="Unassembled WGS sequence"/>
</dbReference>
<feature type="region of interest" description="Disordered" evidence="1">
    <location>
        <begin position="1"/>
        <end position="30"/>
    </location>
</feature>
<gene>
    <name evidence="2" type="ORF">NLJ89_g7368</name>
</gene>
<name>A0A9W8K4L2_9AGAR</name>
<keyword evidence="3" id="KW-1185">Reference proteome</keyword>
<accession>A0A9W8K4L2</accession>
<dbReference type="EMBL" id="JANKHO010000872">
    <property type="protein sequence ID" value="KAJ3505527.1"/>
    <property type="molecule type" value="Genomic_DNA"/>
</dbReference>
<evidence type="ECO:0000313" key="3">
    <source>
        <dbReference type="Proteomes" id="UP001148786"/>
    </source>
</evidence>
<protein>
    <submittedName>
        <fullName evidence="2">Uncharacterized protein</fullName>
    </submittedName>
</protein>
<comment type="caution">
    <text evidence="2">The sequence shown here is derived from an EMBL/GenBank/DDBJ whole genome shotgun (WGS) entry which is preliminary data.</text>
</comment>
<dbReference type="AlphaFoldDB" id="A0A9W8K4L2"/>
<evidence type="ECO:0000313" key="2">
    <source>
        <dbReference type="EMBL" id="KAJ3505527.1"/>
    </source>
</evidence>